<feature type="compositionally biased region" description="Low complexity" evidence="1">
    <location>
        <begin position="171"/>
        <end position="183"/>
    </location>
</feature>
<keyword evidence="3" id="KW-1185">Reference proteome</keyword>
<dbReference type="EMBL" id="JAVDXV010000007">
    <property type="protein sequence ID" value="MDR7334485.1"/>
    <property type="molecule type" value="Genomic_DNA"/>
</dbReference>
<organism evidence="2 3">
    <name type="scientific">Roseateles asaccharophilus</name>
    <dbReference type="NCBI Taxonomy" id="582607"/>
    <lineage>
        <taxon>Bacteria</taxon>
        <taxon>Pseudomonadati</taxon>
        <taxon>Pseudomonadota</taxon>
        <taxon>Betaproteobacteria</taxon>
        <taxon>Burkholderiales</taxon>
        <taxon>Sphaerotilaceae</taxon>
        <taxon>Roseateles</taxon>
    </lineage>
</organism>
<evidence type="ECO:0000313" key="2">
    <source>
        <dbReference type="EMBL" id="MDR7334485.1"/>
    </source>
</evidence>
<evidence type="ECO:0000313" key="3">
    <source>
        <dbReference type="Proteomes" id="UP001180825"/>
    </source>
</evidence>
<accession>A0ABU2ABA9</accession>
<feature type="compositionally biased region" description="Basic residues" evidence="1">
    <location>
        <begin position="146"/>
        <end position="159"/>
    </location>
</feature>
<dbReference type="Proteomes" id="UP001180825">
    <property type="component" value="Unassembled WGS sequence"/>
</dbReference>
<protein>
    <submittedName>
        <fullName evidence="2">Uncharacterized protein</fullName>
    </submittedName>
</protein>
<sequence>MVVTLRQPESDTDTRQAYDDAIIRLALDKTLATHGPYRVESAPAMNIQRALVSVEQLRYPNVLVVSSPDPARAAAGLVPVRFPLQMGAVGHRVCSVSPQVQAAVAQARTLAELRRFRRLADNRGQWKSVPAPSPSCSSPTPSPRPPRPRRWTPRCRSTRWPRSPSPPAFPAGPSGRASSSTSR</sequence>
<evidence type="ECO:0000256" key="1">
    <source>
        <dbReference type="SAM" id="MobiDB-lite"/>
    </source>
</evidence>
<proteinExistence type="predicted"/>
<feature type="region of interest" description="Disordered" evidence="1">
    <location>
        <begin position="124"/>
        <end position="183"/>
    </location>
</feature>
<comment type="caution">
    <text evidence="2">The sequence shown here is derived from an EMBL/GenBank/DDBJ whole genome shotgun (WGS) entry which is preliminary data.</text>
</comment>
<reference evidence="2 3" key="1">
    <citation type="submission" date="2023-07" db="EMBL/GenBank/DDBJ databases">
        <title>Sorghum-associated microbial communities from plants grown in Nebraska, USA.</title>
        <authorList>
            <person name="Schachtman D."/>
        </authorList>
    </citation>
    <scope>NUCLEOTIDE SEQUENCE [LARGE SCALE GENOMIC DNA]</scope>
    <source>
        <strain evidence="2 3">BE316</strain>
    </source>
</reference>
<name>A0ABU2ABA9_9BURK</name>
<gene>
    <name evidence="2" type="ORF">J2X21_003641</name>
</gene>